<dbReference type="PANTHER" id="PTHR46847">
    <property type="entry name" value="D-ALLOSE-BINDING PERIPLASMIC PROTEIN-RELATED"/>
    <property type="match status" value="1"/>
</dbReference>
<comment type="similarity">
    <text evidence="2">Belongs to the bacterial solute-binding protein 2 family.</text>
</comment>
<dbReference type="PROSITE" id="PS51257">
    <property type="entry name" value="PROKAR_LIPOPROTEIN"/>
    <property type="match status" value="1"/>
</dbReference>
<dbReference type="AlphaFoldDB" id="A0A2V3WAS3"/>
<protein>
    <submittedName>
        <fullName evidence="6">Monosaccharide ABC transporter substrate-binding protein (CUT2 family)</fullName>
    </submittedName>
</protein>
<dbReference type="GO" id="GO:0030313">
    <property type="term" value="C:cell envelope"/>
    <property type="evidence" value="ECO:0007669"/>
    <property type="project" value="UniProtKB-SubCell"/>
</dbReference>
<evidence type="ECO:0000256" key="4">
    <source>
        <dbReference type="SAM" id="SignalP"/>
    </source>
</evidence>
<evidence type="ECO:0000256" key="3">
    <source>
        <dbReference type="ARBA" id="ARBA00022729"/>
    </source>
</evidence>
<evidence type="ECO:0000313" key="6">
    <source>
        <dbReference type="EMBL" id="PXW90244.1"/>
    </source>
</evidence>
<dbReference type="RefSeq" id="WP_110393519.1">
    <property type="nucleotide sequence ID" value="NZ_JBHUHB010000001.1"/>
</dbReference>
<evidence type="ECO:0000259" key="5">
    <source>
        <dbReference type="Pfam" id="PF13407"/>
    </source>
</evidence>
<dbReference type="CDD" id="cd01536">
    <property type="entry name" value="PBP1_ABC_sugar_binding-like"/>
    <property type="match status" value="1"/>
</dbReference>
<name>A0A2V3WAS3_9BACI</name>
<reference evidence="6 7" key="1">
    <citation type="submission" date="2018-05" db="EMBL/GenBank/DDBJ databases">
        <title>Genomic Encyclopedia of Type Strains, Phase IV (KMG-IV): sequencing the most valuable type-strain genomes for metagenomic binning, comparative biology and taxonomic classification.</title>
        <authorList>
            <person name="Goeker M."/>
        </authorList>
    </citation>
    <scope>NUCLEOTIDE SEQUENCE [LARGE SCALE GENOMIC DNA]</scope>
    <source>
        <strain evidence="6 7">DSM 28556</strain>
    </source>
</reference>
<dbReference type="InterPro" id="IPR025997">
    <property type="entry name" value="SBP_2_dom"/>
</dbReference>
<feature type="chain" id="PRO_5039366840" evidence="4">
    <location>
        <begin position="21"/>
        <end position="318"/>
    </location>
</feature>
<dbReference type="OrthoDB" id="9814427at2"/>
<feature type="signal peptide" evidence="4">
    <location>
        <begin position="1"/>
        <end position="20"/>
    </location>
</feature>
<keyword evidence="3 4" id="KW-0732">Signal</keyword>
<accession>A0A2V3WAS3</accession>
<proteinExistence type="inferred from homology"/>
<keyword evidence="7" id="KW-1185">Reference proteome</keyword>
<evidence type="ECO:0000256" key="2">
    <source>
        <dbReference type="ARBA" id="ARBA00007639"/>
    </source>
</evidence>
<dbReference type="EMBL" id="QJJQ01000001">
    <property type="protein sequence ID" value="PXW90244.1"/>
    <property type="molecule type" value="Genomic_DNA"/>
</dbReference>
<sequence length="318" mass="33844">MKRISLFVLALLLIVLSACGSGNDKGDNEGEATNDDGGNGGTIALLMADLGNPFFHVLSDAVEEQGKELGYEVLVYDGQNDASKQPSQVEDALQQGVDAIIINPADESSTANALKDAIAQDIPVVTVDREVDIEGILSYLVTDNTKGGELVGKWLEEKMPEGGKVIHMEGIIGTAPQRERGGGFLSVIDPAQNSDSKFTILDTAVGEFSMAPAEAAMSDMLSKHDDIDVVFAQNDTMAVGVVRAIETAGREDDGILVLGFDGAKEAYDLIDEGKMAATAVQDFEFIGAEAVNYVDTYLKDGTKPEEEVLVDVFMSDEK</sequence>
<feature type="domain" description="Periplasmic binding protein" evidence="5">
    <location>
        <begin position="43"/>
        <end position="301"/>
    </location>
</feature>
<dbReference type="Proteomes" id="UP000247978">
    <property type="component" value="Unassembled WGS sequence"/>
</dbReference>
<comment type="caution">
    <text evidence="6">The sequence shown here is derived from an EMBL/GenBank/DDBJ whole genome shotgun (WGS) entry which is preliminary data.</text>
</comment>
<dbReference type="Gene3D" id="3.40.50.2300">
    <property type="match status" value="2"/>
</dbReference>
<dbReference type="Pfam" id="PF13407">
    <property type="entry name" value="Peripla_BP_4"/>
    <property type="match status" value="1"/>
</dbReference>
<dbReference type="InterPro" id="IPR028082">
    <property type="entry name" value="Peripla_BP_I"/>
</dbReference>
<organism evidence="6 7">
    <name type="scientific">Pseudogracilibacillus auburnensis</name>
    <dbReference type="NCBI Taxonomy" id="1494959"/>
    <lineage>
        <taxon>Bacteria</taxon>
        <taxon>Bacillati</taxon>
        <taxon>Bacillota</taxon>
        <taxon>Bacilli</taxon>
        <taxon>Bacillales</taxon>
        <taxon>Bacillaceae</taxon>
        <taxon>Pseudogracilibacillus</taxon>
    </lineage>
</organism>
<evidence type="ECO:0000256" key="1">
    <source>
        <dbReference type="ARBA" id="ARBA00004196"/>
    </source>
</evidence>
<comment type="subcellular location">
    <subcellularLocation>
        <location evidence="1">Cell envelope</location>
    </subcellularLocation>
</comment>
<evidence type="ECO:0000313" key="7">
    <source>
        <dbReference type="Proteomes" id="UP000247978"/>
    </source>
</evidence>
<dbReference type="GO" id="GO:0030246">
    <property type="term" value="F:carbohydrate binding"/>
    <property type="evidence" value="ECO:0007669"/>
    <property type="project" value="UniProtKB-ARBA"/>
</dbReference>
<dbReference type="SUPFAM" id="SSF53822">
    <property type="entry name" value="Periplasmic binding protein-like I"/>
    <property type="match status" value="1"/>
</dbReference>
<dbReference type="PANTHER" id="PTHR46847:SF1">
    <property type="entry name" value="D-ALLOSE-BINDING PERIPLASMIC PROTEIN-RELATED"/>
    <property type="match status" value="1"/>
</dbReference>
<gene>
    <name evidence="6" type="ORF">DFR56_101155</name>
</gene>